<feature type="chain" id="PRO_5003688645" evidence="1">
    <location>
        <begin position="19"/>
        <end position="127"/>
    </location>
</feature>
<dbReference type="PANTHER" id="PTHR11257:SF12">
    <property type="entry name" value="EJACULATORY BULB-SPECIFIC PROTEIN 3-RELATED"/>
    <property type="match status" value="1"/>
</dbReference>
<dbReference type="EMBL" id="AK402342">
    <property type="protein sequence ID" value="BAM18964.1"/>
    <property type="molecule type" value="mRNA"/>
</dbReference>
<dbReference type="Gene3D" id="1.10.2080.10">
    <property type="entry name" value="Insect odorant-binding protein A10/Ejaculatory bulb-specific protein 3"/>
    <property type="match status" value="1"/>
</dbReference>
<organism evidence="2">
    <name type="scientific">Papilio polytes</name>
    <name type="common">Common mormon</name>
    <name type="synonym">Swallowtail butterfly</name>
    <dbReference type="NCBI Taxonomy" id="76194"/>
    <lineage>
        <taxon>Eukaryota</taxon>
        <taxon>Metazoa</taxon>
        <taxon>Ecdysozoa</taxon>
        <taxon>Arthropoda</taxon>
        <taxon>Hexapoda</taxon>
        <taxon>Insecta</taxon>
        <taxon>Pterygota</taxon>
        <taxon>Neoptera</taxon>
        <taxon>Endopterygota</taxon>
        <taxon>Lepidoptera</taxon>
        <taxon>Glossata</taxon>
        <taxon>Ditrysia</taxon>
        <taxon>Papilionoidea</taxon>
        <taxon>Papilionidae</taxon>
        <taxon>Papilioninae</taxon>
        <taxon>Papilio</taxon>
    </lineage>
</organism>
<name>I4DM24_PAPPL</name>
<sequence length="127" mass="14921">MKVLACFLLLTVLTIAHARTNRKYTSRYDNINLDEILANRRLLMGYLKCLLDQGKCSHDARELKSHIKEALEDNCAQCTDAQKSGMRQVMGHLINHEKEYWTKLTAKYDPERKYVIRYEKELRELSS</sequence>
<dbReference type="InterPro" id="IPR005055">
    <property type="entry name" value="A10/PebIII"/>
</dbReference>
<dbReference type="Pfam" id="PF03392">
    <property type="entry name" value="OS-D"/>
    <property type="match status" value="1"/>
</dbReference>
<reference evidence="2" key="1">
    <citation type="journal article" date="2012" name="BMC Biol.">
        <title>Comprehensive microarray-based analysis for stage-specific larval camouflage pattern-associated genes in the swallowtail butterfly, Papilio xuthus.</title>
        <authorList>
            <person name="Futahashi R."/>
            <person name="Shirataki H."/>
            <person name="Narita T."/>
            <person name="Mita K."/>
            <person name="Fujiwara H."/>
        </authorList>
    </citation>
    <scope>NUCLEOTIDE SEQUENCE</scope>
    <source>
        <tissue evidence="2">Epidermis</tissue>
    </source>
</reference>
<dbReference type="OrthoDB" id="6625994at2759"/>
<proteinExistence type="evidence at transcript level"/>
<feature type="signal peptide" evidence="1">
    <location>
        <begin position="1"/>
        <end position="18"/>
    </location>
</feature>
<keyword evidence="1" id="KW-0732">Signal</keyword>
<evidence type="ECO:0000256" key="1">
    <source>
        <dbReference type="SAM" id="SignalP"/>
    </source>
</evidence>
<dbReference type="GeneID" id="106102344"/>
<dbReference type="RefSeq" id="NP_001298410.1">
    <property type="nucleotide sequence ID" value="NM_001311481.1"/>
</dbReference>
<evidence type="ECO:0000313" key="2">
    <source>
        <dbReference type="EMBL" id="BAM18964.1"/>
    </source>
</evidence>
<protein>
    <submittedName>
        <fullName evidence="2">Ejaculatory bulb protein III</fullName>
    </submittedName>
</protein>
<dbReference type="PANTHER" id="PTHR11257">
    <property type="entry name" value="CHEMOSENSORY PROTEIN-RELATED"/>
    <property type="match status" value="1"/>
</dbReference>
<dbReference type="AlphaFoldDB" id="I4DM24"/>
<dbReference type="SUPFAM" id="SSF100910">
    <property type="entry name" value="Chemosensory protein Csp2"/>
    <property type="match status" value="1"/>
</dbReference>
<accession>I4DM24</accession>
<dbReference type="InterPro" id="IPR036682">
    <property type="entry name" value="OS_D_A10/PebIII_sf"/>
</dbReference>